<reference evidence="2" key="1">
    <citation type="journal article" date="2020" name="Stud. Mycol.">
        <title>101 Dothideomycetes genomes: a test case for predicting lifestyles and emergence of pathogens.</title>
        <authorList>
            <person name="Haridas S."/>
            <person name="Albert R."/>
            <person name="Binder M."/>
            <person name="Bloem J."/>
            <person name="Labutti K."/>
            <person name="Salamov A."/>
            <person name="Andreopoulos B."/>
            <person name="Baker S."/>
            <person name="Barry K."/>
            <person name="Bills G."/>
            <person name="Bluhm B."/>
            <person name="Cannon C."/>
            <person name="Castanera R."/>
            <person name="Culley D."/>
            <person name="Daum C."/>
            <person name="Ezra D."/>
            <person name="Gonzalez J."/>
            <person name="Henrissat B."/>
            <person name="Kuo A."/>
            <person name="Liang C."/>
            <person name="Lipzen A."/>
            <person name="Lutzoni F."/>
            <person name="Magnuson J."/>
            <person name="Mondo S."/>
            <person name="Nolan M."/>
            <person name="Ohm R."/>
            <person name="Pangilinan J."/>
            <person name="Park H.-J."/>
            <person name="Ramirez L."/>
            <person name="Alfaro M."/>
            <person name="Sun H."/>
            <person name="Tritt A."/>
            <person name="Yoshinaga Y."/>
            <person name="Zwiers L.-H."/>
            <person name="Turgeon B."/>
            <person name="Goodwin S."/>
            <person name="Spatafora J."/>
            <person name="Crous P."/>
            <person name="Grigoriev I."/>
        </authorList>
    </citation>
    <scope>NUCLEOTIDE SEQUENCE</scope>
    <source>
        <strain evidence="2">CBS 101060</strain>
    </source>
</reference>
<evidence type="ECO:0000313" key="3">
    <source>
        <dbReference type="Proteomes" id="UP000799429"/>
    </source>
</evidence>
<keyword evidence="1" id="KW-0812">Transmembrane</keyword>
<evidence type="ECO:0000313" key="2">
    <source>
        <dbReference type="EMBL" id="KAF2838869.1"/>
    </source>
</evidence>
<keyword evidence="1" id="KW-0472">Membrane</keyword>
<sequence>MQLSFPVTSICRLNILSLAGNSSYSCLTVNLDSQCDSLSRSILLQDAIIKQRLLYYILILIIGFLTISYLILLQHPQLHCNHSIR</sequence>
<keyword evidence="1" id="KW-1133">Transmembrane helix</keyword>
<keyword evidence="3" id="KW-1185">Reference proteome</keyword>
<name>A0A9P4SAB7_9PEZI</name>
<protein>
    <submittedName>
        <fullName evidence="2">Uncharacterized protein</fullName>
    </submittedName>
</protein>
<comment type="caution">
    <text evidence="2">The sequence shown here is derived from an EMBL/GenBank/DDBJ whole genome shotgun (WGS) entry which is preliminary data.</text>
</comment>
<proteinExistence type="predicted"/>
<evidence type="ECO:0000256" key="1">
    <source>
        <dbReference type="SAM" id="Phobius"/>
    </source>
</evidence>
<accession>A0A9P4SAB7</accession>
<dbReference type="EMBL" id="MU006096">
    <property type="protein sequence ID" value="KAF2838869.1"/>
    <property type="molecule type" value="Genomic_DNA"/>
</dbReference>
<feature type="transmembrane region" description="Helical" evidence="1">
    <location>
        <begin position="53"/>
        <end position="72"/>
    </location>
</feature>
<dbReference type="AlphaFoldDB" id="A0A9P4SAB7"/>
<gene>
    <name evidence="2" type="ORF">M501DRAFT_839215</name>
</gene>
<organism evidence="2 3">
    <name type="scientific">Patellaria atrata CBS 101060</name>
    <dbReference type="NCBI Taxonomy" id="1346257"/>
    <lineage>
        <taxon>Eukaryota</taxon>
        <taxon>Fungi</taxon>
        <taxon>Dikarya</taxon>
        <taxon>Ascomycota</taxon>
        <taxon>Pezizomycotina</taxon>
        <taxon>Dothideomycetes</taxon>
        <taxon>Dothideomycetes incertae sedis</taxon>
        <taxon>Patellariales</taxon>
        <taxon>Patellariaceae</taxon>
        <taxon>Patellaria</taxon>
    </lineage>
</organism>
<dbReference type="Proteomes" id="UP000799429">
    <property type="component" value="Unassembled WGS sequence"/>
</dbReference>